<name>A0AAW2UQ18_SESRA</name>
<proteinExistence type="predicted"/>
<evidence type="ECO:0000313" key="1">
    <source>
        <dbReference type="EMBL" id="KAL0418472.1"/>
    </source>
</evidence>
<accession>A0AAW2UQ18</accession>
<dbReference type="PANTHER" id="PTHR46508">
    <property type="entry name" value="PHD FINGER FAMILY PROTEIN"/>
    <property type="match status" value="1"/>
</dbReference>
<reference evidence="1" key="1">
    <citation type="submission" date="2020-06" db="EMBL/GenBank/DDBJ databases">
        <authorList>
            <person name="Li T."/>
            <person name="Hu X."/>
            <person name="Zhang T."/>
            <person name="Song X."/>
            <person name="Zhang H."/>
            <person name="Dai N."/>
            <person name="Sheng W."/>
            <person name="Hou X."/>
            <person name="Wei L."/>
        </authorList>
    </citation>
    <scope>NUCLEOTIDE SEQUENCE</scope>
    <source>
        <strain evidence="1">G02</strain>
        <tissue evidence="1">Leaf</tissue>
    </source>
</reference>
<gene>
    <name evidence="1" type="ORF">Sradi_1260700</name>
</gene>
<dbReference type="EMBL" id="JACGWJ010000005">
    <property type="protein sequence ID" value="KAL0418472.1"/>
    <property type="molecule type" value="Genomic_DNA"/>
</dbReference>
<dbReference type="PANTHER" id="PTHR46508:SF5">
    <property type="entry name" value="PHD-FINGER AND DNA BINDING DOMAIN-CONTAINING PROTEIN"/>
    <property type="match status" value="1"/>
</dbReference>
<comment type="caution">
    <text evidence="1">The sequence shown here is derived from an EMBL/GenBank/DDBJ whole genome shotgun (WGS) entry which is preliminary data.</text>
</comment>
<dbReference type="AlphaFoldDB" id="A0AAW2UQ18"/>
<sequence length="482" mass="54518">MYGWVLVYVPAAGRFKIVYEDGGSEELYSSEIYRLLVSAEPPPSQPLESSVGTSGLEPQERRGIVNEGEVDDSCFFPDAERGNVIFRMEIGEESPSGNCAAGVDYENAASFPVILWLIMVMEFPELHQEGEEEGREESYPMIILTGYTGDGIEDEHLLGKKGFIFIRDQQADKKVAGAGTEKYMNLFFVGQKKSYHLLLAVWISKEFLCLILTLNWDFVDLITWPMFVVEYLLLDSPRHILGFDLCQFRPFGNGYCKMPVSAKVESPRHLCDDVVEVEASRSDLNRGALTTERSEKASGCYYRYRFCFSYPEDFMRFFKTWNWQEKSYKFSKLEINPPSSAKMGLTLFWCWGGKAHISSSIGRLGSLMLTSDGMLLGTNLLSKVDKASKKSSDHIKRLVSGKPHDSSRVLKKSVKRKGFEYLFSRAERSNSYKCGHCKKEVLIREAVSCLRCQGKVPLVPEVSSGGFALHLRELSAFIYYGC</sequence>
<protein>
    <submittedName>
        <fullName evidence="1">Uncharacterized protein</fullName>
    </submittedName>
</protein>
<organism evidence="1">
    <name type="scientific">Sesamum radiatum</name>
    <name type="common">Black benniseed</name>
    <dbReference type="NCBI Taxonomy" id="300843"/>
    <lineage>
        <taxon>Eukaryota</taxon>
        <taxon>Viridiplantae</taxon>
        <taxon>Streptophyta</taxon>
        <taxon>Embryophyta</taxon>
        <taxon>Tracheophyta</taxon>
        <taxon>Spermatophyta</taxon>
        <taxon>Magnoliopsida</taxon>
        <taxon>eudicotyledons</taxon>
        <taxon>Gunneridae</taxon>
        <taxon>Pentapetalae</taxon>
        <taxon>asterids</taxon>
        <taxon>lamiids</taxon>
        <taxon>Lamiales</taxon>
        <taxon>Pedaliaceae</taxon>
        <taxon>Sesamum</taxon>
    </lineage>
</organism>
<reference evidence="1" key="2">
    <citation type="journal article" date="2024" name="Plant">
        <title>Genomic evolution and insights into agronomic trait innovations of Sesamum species.</title>
        <authorList>
            <person name="Miao H."/>
            <person name="Wang L."/>
            <person name="Qu L."/>
            <person name="Liu H."/>
            <person name="Sun Y."/>
            <person name="Le M."/>
            <person name="Wang Q."/>
            <person name="Wei S."/>
            <person name="Zheng Y."/>
            <person name="Lin W."/>
            <person name="Duan Y."/>
            <person name="Cao H."/>
            <person name="Xiong S."/>
            <person name="Wang X."/>
            <person name="Wei L."/>
            <person name="Li C."/>
            <person name="Ma Q."/>
            <person name="Ju M."/>
            <person name="Zhao R."/>
            <person name="Li G."/>
            <person name="Mu C."/>
            <person name="Tian Q."/>
            <person name="Mei H."/>
            <person name="Zhang T."/>
            <person name="Gao T."/>
            <person name="Zhang H."/>
        </authorList>
    </citation>
    <scope>NUCLEOTIDE SEQUENCE</scope>
    <source>
        <strain evidence="1">G02</strain>
    </source>
</reference>